<keyword evidence="2" id="KW-1185">Reference proteome</keyword>
<reference evidence="1 2" key="1">
    <citation type="submission" date="2018-02" db="EMBL/GenBank/DDBJ databases">
        <title>Complete genome of Nitrosopumilus ureaphilus PS0.</title>
        <authorList>
            <person name="Qin W."/>
            <person name="Zheng Y."/>
            <person name="Stahl D.A."/>
        </authorList>
    </citation>
    <scope>NUCLEOTIDE SEQUENCE [LARGE SCALE GENOMIC DNA]</scope>
    <source>
        <strain evidence="1 2">PS0</strain>
    </source>
</reference>
<dbReference type="EMBL" id="CP026995">
    <property type="protein sequence ID" value="QLH07140.1"/>
    <property type="molecule type" value="Genomic_DNA"/>
</dbReference>
<evidence type="ECO:0000313" key="1">
    <source>
        <dbReference type="EMBL" id="QLH07140.1"/>
    </source>
</evidence>
<name>A0A7D5R3N2_9ARCH</name>
<accession>A0A7D5R3N2</accession>
<protein>
    <submittedName>
        <fullName evidence="1">Uncharacterized protein</fullName>
    </submittedName>
</protein>
<dbReference type="RefSeq" id="WP_179371005.1">
    <property type="nucleotide sequence ID" value="NZ_CP026995.1"/>
</dbReference>
<proteinExistence type="predicted"/>
<dbReference type="GeneID" id="56068171"/>
<dbReference type="Proteomes" id="UP000509478">
    <property type="component" value="Chromosome"/>
</dbReference>
<evidence type="ECO:0000313" key="2">
    <source>
        <dbReference type="Proteomes" id="UP000509478"/>
    </source>
</evidence>
<organism evidence="1 2">
    <name type="scientific">Nitrosopumilus ureiphilus</name>
    <dbReference type="NCBI Taxonomy" id="1470067"/>
    <lineage>
        <taxon>Archaea</taxon>
        <taxon>Nitrososphaerota</taxon>
        <taxon>Nitrososphaeria</taxon>
        <taxon>Nitrosopumilales</taxon>
        <taxon>Nitrosopumilaceae</taxon>
        <taxon>Nitrosopumilus</taxon>
    </lineage>
</organism>
<sequence>MKSRLLVIIGIVFLFLLIPSFSYGTWREQPLEELWAQSQTIFVGNVISVQVVDVEKTIQYSEETDGVEKNIVKNYTMHLDEYTIEINSFLKNPQNFDTITVREPTVSAGIYQSTIRGFEIGDHVLFYIKNLNDINTYSPESQILETENNLFYFQDEFKKFLSITSPLKQFRSGISYDDIQCKDGLELVGKMPYAHPKCVKPESVEKLTIRGWATTNKTLELANPTKHTIEKDNTLFEIQYSLNGATLQSIAHDANANSIHVTLGDSVGGQMVISIPRVLLDAKMGHNIDDVFFLLIDGEENMYGEKTTDDARIITVWFPKGTHDIEIIGTYWI</sequence>
<dbReference type="AlphaFoldDB" id="A0A7D5R3N2"/>
<gene>
    <name evidence="1" type="ORF">C5F50_08680</name>
</gene>
<dbReference type="OrthoDB" id="12289at2157"/>
<dbReference type="KEGG" id="nue:C5F50_08680"/>